<dbReference type="AlphaFoldDB" id="X1BE83"/>
<organism evidence="1">
    <name type="scientific">marine sediment metagenome</name>
    <dbReference type="NCBI Taxonomy" id="412755"/>
    <lineage>
        <taxon>unclassified sequences</taxon>
        <taxon>metagenomes</taxon>
        <taxon>ecological metagenomes</taxon>
    </lineage>
</organism>
<name>X1BE83_9ZZZZ</name>
<protein>
    <submittedName>
        <fullName evidence="1">Uncharacterized protein</fullName>
    </submittedName>
</protein>
<dbReference type="EMBL" id="BART01013647">
    <property type="protein sequence ID" value="GAG79492.1"/>
    <property type="molecule type" value="Genomic_DNA"/>
</dbReference>
<gene>
    <name evidence="1" type="ORF">S01H4_27773</name>
</gene>
<sequence>MNDKMEDKLKLIWIKGIAEFAKEAEKKLVTAAKKPS</sequence>
<accession>X1BE83</accession>
<comment type="caution">
    <text evidence="1">The sequence shown here is derived from an EMBL/GenBank/DDBJ whole genome shotgun (WGS) entry which is preliminary data.</text>
</comment>
<proteinExistence type="predicted"/>
<evidence type="ECO:0000313" key="1">
    <source>
        <dbReference type="EMBL" id="GAG79492.1"/>
    </source>
</evidence>
<feature type="non-terminal residue" evidence="1">
    <location>
        <position position="36"/>
    </location>
</feature>
<reference evidence="1" key="1">
    <citation type="journal article" date="2014" name="Front. Microbiol.">
        <title>High frequency of phylogenetically diverse reductive dehalogenase-homologous genes in deep subseafloor sedimentary metagenomes.</title>
        <authorList>
            <person name="Kawai M."/>
            <person name="Futagami T."/>
            <person name="Toyoda A."/>
            <person name="Takaki Y."/>
            <person name="Nishi S."/>
            <person name="Hori S."/>
            <person name="Arai W."/>
            <person name="Tsubouchi T."/>
            <person name="Morono Y."/>
            <person name="Uchiyama I."/>
            <person name="Ito T."/>
            <person name="Fujiyama A."/>
            <person name="Inagaki F."/>
            <person name="Takami H."/>
        </authorList>
    </citation>
    <scope>NUCLEOTIDE SEQUENCE</scope>
    <source>
        <strain evidence="1">Expedition CK06-06</strain>
    </source>
</reference>